<dbReference type="OrthoDB" id="652227at2"/>
<dbReference type="STRING" id="1004.SAMN05661012_04383"/>
<reference evidence="1 3" key="1">
    <citation type="submission" date="2016-11" db="EMBL/GenBank/DDBJ databases">
        <authorList>
            <person name="Jaros S."/>
            <person name="Januszkiewicz K."/>
            <person name="Wedrychowicz H."/>
        </authorList>
    </citation>
    <scope>NUCLEOTIDE SEQUENCE [LARGE SCALE GENOMIC DNA]</scope>
    <source>
        <strain evidence="1 3">DSM 784</strain>
    </source>
</reference>
<dbReference type="EMBL" id="CP140154">
    <property type="protein sequence ID" value="WQG90347.1"/>
    <property type="molecule type" value="Genomic_DNA"/>
</dbReference>
<sequence length="191" mass="22212">MLQIQQLIQTGQIETAIHETETMLGQLPASGFQYIIGKDLLHLTGPLTAYFNYFYTVMTEDEELEVKALYLEMNSFTIQYDQWFLHLLAYESLAHHDNPDWLADFSGEAQKRLNITGFEALQETNKQYMQTEGYRDDQLRQACELQEYLIILRLQELALKTIRTNKGKAPWANIPVLVGAHDYEDLIFTIQ</sequence>
<dbReference type="Proteomes" id="UP000183788">
    <property type="component" value="Unassembled WGS sequence"/>
</dbReference>
<dbReference type="Proteomes" id="UP001326715">
    <property type="component" value="Chromosome"/>
</dbReference>
<gene>
    <name evidence="1" type="ORF">SAMN05661012_04383</name>
    <name evidence="2" type="ORF">SR876_02475</name>
</gene>
<dbReference type="RefSeq" id="WP_072363370.1">
    <property type="nucleotide sequence ID" value="NZ_CP139972.1"/>
</dbReference>
<evidence type="ECO:0000313" key="2">
    <source>
        <dbReference type="EMBL" id="WQG90347.1"/>
    </source>
</evidence>
<name>A0A1K1RXD6_9BACT</name>
<evidence type="ECO:0000313" key="4">
    <source>
        <dbReference type="Proteomes" id="UP001326715"/>
    </source>
</evidence>
<organism evidence="1 3">
    <name type="scientific">Chitinophaga sancti</name>
    <dbReference type="NCBI Taxonomy" id="1004"/>
    <lineage>
        <taxon>Bacteria</taxon>
        <taxon>Pseudomonadati</taxon>
        <taxon>Bacteroidota</taxon>
        <taxon>Chitinophagia</taxon>
        <taxon>Chitinophagales</taxon>
        <taxon>Chitinophagaceae</taxon>
        <taxon>Chitinophaga</taxon>
    </lineage>
</organism>
<protein>
    <submittedName>
        <fullName evidence="1">Uncharacterized protein</fullName>
    </submittedName>
</protein>
<dbReference type="AlphaFoldDB" id="A0A1K1RXD6"/>
<accession>A0A1K1RXD6</accession>
<keyword evidence="4" id="KW-1185">Reference proteome</keyword>
<reference evidence="2 4" key="2">
    <citation type="submission" date="2023-11" db="EMBL/GenBank/DDBJ databases">
        <title>MicrobeMod: A computational toolkit for identifying prokaryotic methylation and restriction-modification with nanopore sequencing.</title>
        <authorList>
            <person name="Crits-Christoph A."/>
            <person name="Kang S.C."/>
            <person name="Lee H."/>
            <person name="Ostrov N."/>
        </authorList>
    </citation>
    <scope>NUCLEOTIDE SEQUENCE [LARGE SCALE GENOMIC DNA]</scope>
    <source>
        <strain evidence="2 4">ATCC 23090</strain>
    </source>
</reference>
<evidence type="ECO:0000313" key="3">
    <source>
        <dbReference type="Proteomes" id="UP000183788"/>
    </source>
</evidence>
<evidence type="ECO:0000313" key="1">
    <source>
        <dbReference type="EMBL" id="SFW76618.1"/>
    </source>
</evidence>
<dbReference type="EMBL" id="FPIZ01000015">
    <property type="protein sequence ID" value="SFW76618.1"/>
    <property type="molecule type" value="Genomic_DNA"/>
</dbReference>
<proteinExistence type="predicted"/>